<name>F2J5L8_POLGS</name>
<feature type="transmembrane region" description="Helical" evidence="1">
    <location>
        <begin position="112"/>
        <end position="133"/>
    </location>
</feature>
<protein>
    <submittedName>
        <fullName evidence="2">Uncharacterized protein</fullName>
    </submittedName>
</protein>
<keyword evidence="1" id="KW-0812">Transmembrane</keyword>
<reference evidence="2 3" key="1">
    <citation type="journal article" date="2011" name="J. Bacteriol.">
        <title>Complete genome sequence of Polymorphum gilvum SL003B-26A1T, a crude oil-degrading bacterium from oil-polluted saline soil.</title>
        <authorList>
            <person name="Li S.G."/>
            <person name="Tang Y.Q."/>
            <person name="Nie Y."/>
            <person name="Cai M."/>
            <person name="Wu X.L."/>
        </authorList>
    </citation>
    <scope>NUCLEOTIDE SEQUENCE [LARGE SCALE GENOMIC DNA]</scope>
    <source>
        <strain evidence="3">LMG 25793 / CGMCC 1.9160 / SL003B-26A1</strain>
    </source>
</reference>
<keyword evidence="1" id="KW-0472">Membrane</keyword>
<dbReference type="RefSeq" id="WP_013652419.1">
    <property type="nucleotide sequence ID" value="NC_015259.1"/>
</dbReference>
<keyword evidence="1" id="KW-1133">Transmembrane helix</keyword>
<proteinExistence type="predicted"/>
<dbReference type="Proteomes" id="UP000008130">
    <property type="component" value="Chromosome"/>
</dbReference>
<dbReference type="HOGENOM" id="CLU_1516565_0_0_5"/>
<feature type="transmembrane region" description="Helical" evidence="1">
    <location>
        <begin position="145"/>
        <end position="166"/>
    </location>
</feature>
<organism evidence="2 3">
    <name type="scientific">Polymorphum gilvum (strain LMG 25793 / CGMCC 1.9160 / SL003B-26A1)</name>
    <dbReference type="NCBI Taxonomy" id="991905"/>
    <lineage>
        <taxon>Bacteria</taxon>
        <taxon>Pseudomonadati</taxon>
        <taxon>Pseudomonadota</taxon>
        <taxon>Alphaproteobacteria</taxon>
        <taxon>Rhodobacterales</taxon>
        <taxon>Paracoccaceae</taxon>
        <taxon>Polymorphum</taxon>
    </lineage>
</organism>
<evidence type="ECO:0000313" key="3">
    <source>
        <dbReference type="Proteomes" id="UP000008130"/>
    </source>
</evidence>
<dbReference type="EMBL" id="CP002568">
    <property type="protein sequence ID" value="ADZ70102.1"/>
    <property type="molecule type" value="Genomic_DNA"/>
</dbReference>
<dbReference type="AlphaFoldDB" id="F2J5L8"/>
<evidence type="ECO:0000313" key="2">
    <source>
        <dbReference type="EMBL" id="ADZ70102.1"/>
    </source>
</evidence>
<dbReference type="KEGG" id="pgv:SL003B_1674"/>
<accession>F2J5L8</accession>
<dbReference type="STRING" id="991905.SL003B_1674"/>
<gene>
    <name evidence="2" type="ordered locus">SL003B_1674</name>
</gene>
<evidence type="ECO:0000256" key="1">
    <source>
        <dbReference type="SAM" id="Phobius"/>
    </source>
</evidence>
<sequence length="177" mass="18532">MSPLLAIALDIGANVLAKVLRQHGGAPGGIAADVAETAVRSIANQLGVEPSEQAIAERYAQDPQAVRQAVTAVDADLGAVAQAASEAVRSYHGVLLADAKSDRLLNRIWRPLNGILFALACFALVGSFCRLMYIGDTATIANASVAYGFLGTVLGTWAGVVGVYVWRRSDEKCRGHA</sequence>
<keyword evidence="3" id="KW-1185">Reference proteome</keyword>
<dbReference type="PATRIC" id="fig|991905.3.peg.1718"/>